<evidence type="ECO:0000313" key="3">
    <source>
        <dbReference type="EMBL" id="RAZ74609.1"/>
    </source>
</evidence>
<name>A0A365KN86_9BACL</name>
<keyword evidence="1 3" id="KW-0378">Hydrolase</keyword>
<comment type="caution">
    <text evidence="3">The sequence shown here is derived from an EMBL/GenBank/DDBJ whole genome shotgun (WGS) entry which is preliminary data.</text>
</comment>
<dbReference type="PRINTS" id="PR00111">
    <property type="entry name" value="ABHYDROLASE"/>
</dbReference>
<dbReference type="Proteomes" id="UP000251002">
    <property type="component" value="Unassembled WGS sequence"/>
</dbReference>
<dbReference type="SUPFAM" id="SSF53474">
    <property type="entry name" value="alpha/beta-Hydrolases"/>
    <property type="match status" value="1"/>
</dbReference>
<dbReference type="AlphaFoldDB" id="A0A365KN86"/>
<dbReference type="InterPro" id="IPR029058">
    <property type="entry name" value="AB_hydrolase_fold"/>
</dbReference>
<dbReference type="Pfam" id="PF00561">
    <property type="entry name" value="Abhydrolase_1"/>
    <property type="match status" value="1"/>
</dbReference>
<feature type="domain" description="AB hydrolase-1" evidence="2">
    <location>
        <begin position="24"/>
        <end position="269"/>
    </location>
</feature>
<dbReference type="GO" id="GO:0016020">
    <property type="term" value="C:membrane"/>
    <property type="evidence" value="ECO:0007669"/>
    <property type="project" value="TreeGrafter"/>
</dbReference>
<dbReference type="PANTHER" id="PTHR43798:SF31">
    <property type="entry name" value="AB HYDROLASE SUPERFAMILY PROTEIN YCLE"/>
    <property type="match status" value="1"/>
</dbReference>
<dbReference type="Gene3D" id="3.40.50.1820">
    <property type="entry name" value="alpha/beta hydrolase"/>
    <property type="match status" value="1"/>
</dbReference>
<dbReference type="InterPro" id="IPR050266">
    <property type="entry name" value="AB_hydrolase_sf"/>
</dbReference>
<evidence type="ECO:0000313" key="4">
    <source>
        <dbReference type="Proteomes" id="UP000251002"/>
    </source>
</evidence>
<accession>A0A365KN86</accession>
<dbReference type="GO" id="GO:0016787">
    <property type="term" value="F:hydrolase activity"/>
    <property type="evidence" value="ECO:0007669"/>
    <property type="project" value="UniProtKB-KW"/>
</dbReference>
<dbReference type="InterPro" id="IPR000639">
    <property type="entry name" value="Epox_hydrolase-like"/>
</dbReference>
<dbReference type="EMBL" id="QLZR01000007">
    <property type="protein sequence ID" value="RAZ74609.1"/>
    <property type="molecule type" value="Genomic_DNA"/>
</dbReference>
<keyword evidence="4" id="KW-1185">Reference proteome</keyword>
<dbReference type="PANTHER" id="PTHR43798">
    <property type="entry name" value="MONOACYLGLYCEROL LIPASE"/>
    <property type="match status" value="1"/>
</dbReference>
<sequence length="284" mass="32976">MQNHEIETEQGTVNYIEYGDINRPTIVCLHGLAGNGLYSFDELSGYLEDHFHLIVLDMPGHGRTSPLPNEEDYLYSNLAKWLQDVLNIITNKPFFIIGHSWGADAALHFTRHFPDNVQGLILLDGAFTFPQNQPEMTFDYAYSGWTGYMDKSVYRSENDFFSEYRSFTQNWDARRENYVRSIFEKRNDNQYELIASKHTVLSIIKAFYEEPFAEAYPYIKVPTILIHAEHPVELNEARNKGISQLKTAIEDVTVLSIPDSAHLLQWDHPNQLSTMIKKWISERF</sequence>
<evidence type="ECO:0000259" key="2">
    <source>
        <dbReference type="Pfam" id="PF00561"/>
    </source>
</evidence>
<protein>
    <submittedName>
        <fullName evidence="3">Alpha/beta hydrolase</fullName>
    </submittedName>
</protein>
<dbReference type="PRINTS" id="PR00412">
    <property type="entry name" value="EPOXHYDRLASE"/>
</dbReference>
<dbReference type="InterPro" id="IPR000073">
    <property type="entry name" value="AB_hydrolase_1"/>
</dbReference>
<dbReference type="RefSeq" id="WP_112224461.1">
    <property type="nucleotide sequence ID" value="NZ_CP047673.1"/>
</dbReference>
<gene>
    <name evidence="3" type="ORF">DP120_14875</name>
</gene>
<reference evidence="3 4" key="1">
    <citation type="submission" date="2018-06" db="EMBL/GenBank/DDBJ databases">
        <title>The draft genome sequences of strains SCU63 and S1.</title>
        <authorList>
            <person name="Gan L."/>
        </authorList>
    </citation>
    <scope>NUCLEOTIDE SEQUENCE [LARGE SCALE GENOMIC DNA]</scope>
    <source>
        <strain evidence="3 4">SCU63</strain>
    </source>
</reference>
<proteinExistence type="predicted"/>
<organism evidence="3 4">
    <name type="scientific">Planococcus halotolerans</name>
    <dbReference type="NCBI Taxonomy" id="2233542"/>
    <lineage>
        <taxon>Bacteria</taxon>
        <taxon>Bacillati</taxon>
        <taxon>Bacillota</taxon>
        <taxon>Bacilli</taxon>
        <taxon>Bacillales</taxon>
        <taxon>Caryophanaceae</taxon>
        <taxon>Planococcus</taxon>
    </lineage>
</organism>
<evidence type="ECO:0000256" key="1">
    <source>
        <dbReference type="ARBA" id="ARBA00022801"/>
    </source>
</evidence>